<dbReference type="OrthoDB" id="771136at2759"/>
<keyword evidence="3" id="KW-1185">Reference proteome</keyword>
<evidence type="ECO:0000313" key="2">
    <source>
        <dbReference type="EMBL" id="KAF5547609.1"/>
    </source>
</evidence>
<dbReference type="AlphaFoldDB" id="A0A8H5J2H4"/>
<dbReference type="Proteomes" id="UP000582016">
    <property type="component" value="Unassembled WGS sequence"/>
</dbReference>
<protein>
    <submittedName>
        <fullName evidence="2">Aspartic-type endopeptidase OPSB</fullName>
    </submittedName>
</protein>
<reference evidence="2 3" key="1">
    <citation type="submission" date="2020-05" db="EMBL/GenBank/DDBJ databases">
        <title>Identification and distribution of gene clusters putatively required for synthesis of sphingolipid metabolism inhibitors in phylogenetically diverse species of the filamentous fungus Fusarium.</title>
        <authorList>
            <person name="Kim H.-S."/>
            <person name="Busman M."/>
            <person name="Brown D.W."/>
            <person name="Divon H."/>
            <person name="Uhlig S."/>
            <person name="Proctor R.H."/>
        </authorList>
    </citation>
    <scope>NUCLEOTIDE SEQUENCE [LARGE SCALE GENOMIC DNA]</scope>
    <source>
        <strain evidence="2 3">NRRL 13617</strain>
    </source>
</reference>
<name>A0A8H5J2H4_9HYPO</name>
<proteinExistence type="predicted"/>
<evidence type="ECO:0000313" key="3">
    <source>
        <dbReference type="Proteomes" id="UP000582016"/>
    </source>
</evidence>
<gene>
    <name evidence="2" type="ORF">FPHYL_10198</name>
</gene>
<organism evidence="2 3">
    <name type="scientific">Fusarium phyllophilum</name>
    <dbReference type="NCBI Taxonomy" id="47803"/>
    <lineage>
        <taxon>Eukaryota</taxon>
        <taxon>Fungi</taxon>
        <taxon>Dikarya</taxon>
        <taxon>Ascomycota</taxon>
        <taxon>Pezizomycotina</taxon>
        <taxon>Sordariomycetes</taxon>
        <taxon>Hypocreomycetidae</taxon>
        <taxon>Hypocreales</taxon>
        <taxon>Nectriaceae</taxon>
        <taxon>Fusarium</taxon>
        <taxon>Fusarium fujikuroi species complex</taxon>
    </lineage>
</organism>
<evidence type="ECO:0000256" key="1">
    <source>
        <dbReference type="SAM" id="MobiDB-lite"/>
    </source>
</evidence>
<sequence>MKGSSLILSTTPLSCANALQLHKRRNPSLVSVTFEKRTKVVFPSHTLSLEMISSDVPLLFTSGETWRSLAQYNTEEAEDGIHEILRDVADASVATGVPTMYLKFDQPAESADTEVPTELPTNTATPLSTATRSGTSSVAALSTLAEAGDDEDNGAASSLPANLMYMMLLTFIFNVVSLAQ</sequence>
<feature type="region of interest" description="Disordered" evidence="1">
    <location>
        <begin position="108"/>
        <end position="134"/>
    </location>
</feature>
<comment type="caution">
    <text evidence="2">The sequence shown here is derived from an EMBL/GenBank/DDBJ whole genome shotgun (WGS) entry which is preliminary data.</text>
</comment>
<feature type="compositionally biased region" description="Polar residues" evidence="1">
    <location>
        <begin position="119"/>
        <end position="134"/>
    </location>
</feature>
<dbReference type="EMBL" id="JAAOAQ010000433">
    <property type="protein sequence ID" value="KAF5547609.1"/>
    <property type="molecule type" value="Genomic_DNA"/>
</dbReference>
<accession>A0A8H5J2H4</accession>